<evidence type="ECO:0000313" key="17">
    <source>
        <dbReference type="Proteomes" id="UP001258017"/>
    </source>
</evidence>
<keyword evidence="11" id="KW-0469">Meiosis</keyword>
<dbReference type="EMBL" id="JAIFRP010000021">
    <property type="protein sequence ID" value="KAK2585251.1"/>
    <property type="molecule type" value="Genomic_DNA"/>
</dbReference>
<dbReference type="GO" id="GO:0044782">
    <property type="term" value="P:cilium organization"/>
    <property type="evidence" value="ECO:0007669"/>
    <property type="project" value="TreeGrafter"/>
</dbReference>
<evidence type="ECO:0000256" key="6">
    <source>
        <dbReference type="ARBA" id="ARBA00022846"/>
    </source>
</evidence>
<evidence type="ECO:0000256" key="11">
    <source>
        <dbReference type="ARBA" id="ARBA00023254"/>
    </source>
</evidence>
<organism evidence="16 17">
    <name type="scientific">Odynerus spinipes</name>
    <dbReference type="NCBI Taxonomy" id="1348599"/>
    <lineage>
        <taxon>Eukaryota</taxon>
        <taxon>Metazoa</taxon>
        <taxon>Ecdysozoa</taxon>
        <taxon>Arthropoda</taxon>
        <taxon>Hexapoda</taxon>
        <taxon>Insecta</taxon>
        <taxon>Pterygota</taxon>
        <taxon>Neoptera</taxon>
        <taxon>Endopterygota</taxon>
        <taxon>Hymenoptera</taxon>
        <taxon>Apocrita</taxon>
        <taxon>Aculeata</taxon>
        <taxon>Vespoidea</taxon>
        <taxon>Vespidae</taxon>
        <taxon>Eumeninae</taxon>
        <taxon>Odynerus</taxon>
    </lineage>
</organism>
<dbReference type="InterPro" id="IPR043597">
    <property type="entry name" value="TPH_dom"/>
</dbReference>
<dbReference type="GO" id="GO:0051321">
    <property type="term" value="P:meiotic cell cycle"/>
    <property type="evidence" value="ECO:0007669"/>
    <property type="project" value="UniProtKB-KW"/>
</dbReference>
<accession>A0AAD9RSX4</accession>
<evidence type="ECO:0000256" key="7">
    <source>
        <dbReference type="ARBA" id="ARBA00023054"/>
    </source>
</evidence>
<feature type="coiled-coil region" evidence="14">
    <location>
        <begin position="132"/>
        <end position="191"/>
    </location>
</feature>
<reference evidence="16" key="1">
    <citation type="submission" date="2021-08" db="EMBL/GenBank/DDBJ databases">
        <authorList>
            <person name="Misof B."/>
            <person name="Oliver O."/>
            <person name="Podsiadlowski L."/>
            <person name="Donath A."/>
            <person name="Peters R."/>
            <person name="Mayer C."/>
            <person name="Rust J."/>
            <person name="Gunkel S."/>
            <person name="Lesny P."/>
            <person name="Martin S."/>
            <person name="Oeyen J.P."/>
            <person name="Petersen M."/>
            <person name="Panagiotis P."/>
            <person name="Wilbrandt J."/>
            <person name="Tanja T."/>
        </authorList>
    </citation>
    <scope>NUCLEOTIDE SEQUENCE</scope>
    <source>
        <strain evidence="16">GBR_01_08_01A</strain>
        <tissue evidence="16">Thorax + abdomen</tissue>
    </source>
</reference>
<protein>
    <recommendedName>
        <fullName evidence="4">Meiosis-specific nuclear structural protein 1</fullName>
    </recommendedName>
</protein>
<evidence type="ECO:0000259" key="15">
    <source>
        <dbReference type="Pfam" id="PF13868"/>
    </source>
</evidence>
<dbReference type="GO" id="GO:0005634">
    <property type="term" value="C:nucleus"/>
    <property type="evidence" value="ECO:0007669"/>
    <property type="project" value="UniProtKB-SubCell"/>
</dbReference>
<evidence type="ECO:0000256" key="2">
    <source>
        <dbReference type="ARBA" id="ARBA00004611"/>
    </source>
</evidence>
<dbReference type="Pfam" id="PF13868">
    <property type="entry name" value="TPH"/>
    <property type="match status" value="1"/>
</dbReference>
<keyword evidence="8" id="KW-0969">Cilium</keyword>
<feature type="domain" description="Trichohyalin-plectin-homology" evidence="15">
    <location>
        <begin position="112"/>
        <end position="410"/>
    </location>
</feature>
<comment type="subcellular location">
    <subcellularLocation>
        <location evidence="2">Cytoplasm</location>
        <location evidence="2">Cytoskeleton</location>
        <location evidence="2">Flagellum axoneme</location>
    </subcellularLocation>
    <subcellularLocation>
        <location evidence="1">Nucleus</location>
    </subcellularLocation>
</comment>
<keyword evidence="17" id="KW-1185">Reference proteome</keyword>
<evidence type="ECO:0000313" key="16">
    <source>
        <dbReference type="EMBL" id="KAK2585251.1"/>
    </source>
</evidence>
<dbReference type="PANTHER" id="PTHR19265">
    <property type="entry name" value="MEIOSIS-SPECIFIC NUCLEAR STRUCTURAL PROTEIN 1"/>
    <property type="match status" value="1"/>
</dbReference>
<gene>
    <name evidence="16" type="ORF">KPH14_009952</name>
</gene>
<reference evidence="16" key="2">
    <citation type="journal article" date="2023" name="Commun. Biol.">
        <title>Intrasexual cuticular hydrocarbon dimorphism in a wasp sheds light on hydrocarbon biosynthesis genes in Hymenoptera.</title>
        <authorList>
            <person name="Moris V.C."/>
            <person name="Podsiadlowski L."/>
            <person name="Martin S."/>
            <person name="Oeyen J.P."/>
            <person name="Donath A."/>
            <person name="Petersen M."/>
            <person name="Wilbrandt J."/>
            <person name="Misof B."/>
            <person name="Liedtke D."/>
            <person name="Thamm M."/>
            <person name="Scheiner R."/>
            <person name="Schmitt T."/>
            <person name="Niehuis O."/>
        </authorList>
    </citation>
    <scope>NUCLEOTIDE SEQUENCE</scope>
    <source>
        <strain evidence="16">GBR_01_08_01A</strain>
    </source>
</reference>
<evidence type="ECO:0000256" key="14">
    <source>
        <dbReference type="SAM" id="Coils"/>
    </source>
</evidence>
<keyword evidence="10" id="KW-0539">Nucleus</keyword>
<keyword evidence="5" id="KW-0963">Cytoplasm</keyword>
<feature type="coiled-coil region" evidence="14">
    <location>
        <begin position="10"/>
        <end position="63"/>
    </location>
</feature>
<dbReference type="AlphaFoldDB" id="A0AAD9RSX4"/>
<evidence type="ECO:0000256" key="3">
    <source>
        <dbReference type="ARBA" id="ARBA00009158"/>
    </source>
</evidence>
<dbReference type="Proteomes" id="UP001258017">
    <property type="component" value="Unassembled WGS sequence"/>
</dbReference>
<proteinExistence type="inferred from homology"/>
<evidence type="ECO:0000256" key="8">
    <source>
        <dbReference type="ARBA" id="ARBA00023069"/>
    </source>
</evidence>
<sequence length="420" mass="50783">MKLREKASTLAIMELDKAAHEDEMELQRAEMLKKADIVRSVRRKHLERREAEEKGKLVRAEETHDLRNRQIERTYKLADELSRLKNLEAQELLKLRRSKYVSLYPTGCDQANTRARLLEEKVRMEARSIELLEKWKQDKSFNEMQLAIAEEKKRRYCADLQSQIIEKRRILRELDEEKQGERKIAEEMAEAVHEEDLREEERKRETRARLQIEKDSFFEAKRTWKEIRKAAICEENKKIDKAIAEKESEYKKQMEAKSDTRKARETMIENIARKMLDEEIKIKEREDICNELFLETKKNERMKEAIRLILKKQQLTKELQDDMVRYEIAKAEKKMKDHATEEELTRYLYGEWRRLEEQDKQKKEKRRRNTKKYGEELKNIMTTNRIKYATELSEKGRFHEEEVRKECEEKTDTDYGLCDL</sequence>
<evidence type="ECO:0000256" key="12">
    <source>
        <dbReference type="ARBA" id="ARBA00023273"/>
    </source>
</evidence>
<dbReference type="GO" id="GO:0031514">
    <property type="term" value="C:motile cilium"/>
    <property type="evidence" value="ECO:0007669"/>
    <property type="project" value="TreeGrafter"/>
</dbReference>
<evidence type="ECO:0000256" key="10">
    <source>
        <dbReference type="ARBA" id="ARBA00023242"/>
    </source>
</evidence>
<name>A0AAD9RSX4_9HYME</name>
<dbReference type="PANTHER" id="PTHR19265:SF0">
    <property type="entry name" value="MEIOSIS-SPECIFIC NUCLEAR STRUCTURAL PROTEIN 1"/>
    <property type="match status" value="1"/>
</dbReference>
<evidence type="ECO:0000256" key="5">
    <source>
        <dbReference type="ARBA" id="ARBA00022490"/>
    </source>
</evidence>
<keyword evidence="12" id="KW-0966">Cell projection</keyword>
<keyword evidence="6" id="KW-0282">Flagellum</keyword>
<comment type="function">
    <text evidence="13">Microtubule inner protein (MIP) part of the dynein-decorated doublet microtubules (DMTs) in cilia axoneme, which is required for motile cilia beating. May play a role in the control of meiotic division and germ cell differentiation through regulation of pairing and recombination during meiosis. Required for sperm flagella assembly. May play a role in the assembly and function of the outer dynein arm-docking complex (ODA-DC). ODA-DC mediates outer dynein arms (ODA) binding onto the axonemal doublet microtubules.</text>
</comment>
<evidence type="ECO:0000256" key="1">
    <source>
        <dbReference type="ARBA" id="ARBA00004123"/>
    </source>
</evidence>
<evidence type="ECO:0000256" key="13">
    <source>
        <dbReference type="ARBA" id="ARBA00046114"/>
    </source>
</evidence>
<evidence type="ECO:0000256" key="4">
    <source>
        <dbReference type="ARBA" id="ARBA00014813"/>
    </source>
</evidence>
<comment type="similarity">
    <text evidence="3">Belongs to the MNS1 family.</text>
</comment>
<keyword evidence="9" id="KW-0206">Cytoskeleton</keyword>
<evidence type="ECO:0000256" key="9">
    <source>
        <dbReference type="ARBA" id="ARBA00023212"/>
    </source>
</evidence>
<dbReference type="InterPro" id="IPR026504">
    <property type="entry name" value="MNS1"/>
</dbReference>
<comment type="caution">
    <text evidence="16">The sequence shown here is derived from an EMBL/GenBank/DDBJ whole genome shotgun (WGS) entry which is preliminary data.</text>
</comment>
<keyword evidence="7 14" id="KW-0175">Coiled coil</keyword>